<keyword evidence="6" id="KW-0653">Protein transport</keyword>
<evidence type="ECO:0000256" key="2">
    <source>
        <dbReference type="ARBA" id="ARBA00006742"/>
    </source>
</evidence>
<sequence>MDPQSLMLPLLIVAVGAMLFFGTRKQRKQMQEQQQLQNSLQPGDQVMTTSGLFGTIAETHEDRIDIEIAPGVVTSWLRAAVREKVNPVVEDDTDADDEPTAAVAGEPASTAEVAPPLEQQDKATR</sequence>
<evidence type="ECO:0000256" key="6">
    <source>
        <dbReference type="ARBA" id="ARBA00022927"/>
    </source>
</evidence>
<dbReference type="NCBIfam" id="TIGR00739">
    <property type="entry name" value="yajC"/>
    <property type="match status" value="1"/>
</dbReference>
<dbReference type="RefSeq" id="WP_411931059.1">
    <property type="nucleotide sequence ID" value="NZ_BAAABQ010000006.1"/>
</dbReference>
<dbReference type="PANTHER" id="PTHR33909:SF1">
    <property type="entry name" value="SEC TRANSLOCON ACCESSORY COMPLEX SUBUNIT YAJC"/>
    <property type="match status" value="1"/>
</dbReference>
<evidence type="ECO:0000256" key="7">
    <source>
        <dbReference type="ARBA" id="ARBA00022989"/>
    </source>
</evidence>
<gene>
    <name evidence="12" type="ORF">BC739_002342</name>
</gene>
<keyword evidence="13" id="KW-1185">Reference proteome</keyword>
<evidence type="ECO:0000313" key="12">
    <source>
        <dbReference type="EMBL" id="MBA8925143.1"/>
    </source>
</evidence>
<keyword evidence="5 11" id="KW-0812">Transmembrane</keyword>
<evidence type="ECO:0000313" key="13">
    <source>
        <dbReference type="Proteomes" id="UP000517916"/>
    </source>
</evidence>
<evidence type="ECO:0000256" key="1">
    <source>
        <dbReference type="ARBA" id="ARBA00004162"/>
    </source>
</evidence>
<comment type="similarity">
    <text evidence="2">Belongs to the YajC family.</text>
</comment>
<protein>
    <submittedName>
        <fullName evidence="12">Preprotein translocase subunit YajC</fullName>
    </submittedName>
</protein>
<keyword evidence="9 11" id="KW-0472">Membrane</keyword>
<evidence type="ECO:0000256" key="10">
    <source>
        <dbReference type="SAM" id="MobiDB-lite"/>
    </source>
</evidence>
<dbReference type="Pfam" id="PF02699">
    <property type="entry name" value="YajC"/>
    <property type="match status" value="1"/>
</dbReference>
<keyword evidence="4" id="KW-1003">Cell membrane</keyword>
<dbReference type="SMART" id="SM01323">
    <property type="entry name" value="YajC"/>
    <property type="match status" value="1"/>
</dbReference>
<dbReference type="EMBL" id="JACJID010000002">
    <property type="protein sequence ID" value="MBA8925143.1"/>
    <property type="molecule type" value="Genomic_DNA"/>
</dbReference>
<keyword evidence="3" id="KW-0813">Transport</keyword>
<evidence type="ECO:0000256" key="8">
    <source>
        <dbReference type="ARBA" id="ARBA00023010"/>
    </source>
</evidence>
<reference evidence="12 13" key="1">
    <citation type="submission" date="2020-08" db="EMBL/GenBank/DDBJ databases">
        <title>Genomic Encyclopedia of Archaeal and Bacterial Type Strains, Phase II (KMG-II): from individual species to whole genera.</title>
        <authorList>
            <person name="Goeker M."/>
        </authorList>
    </citation>
    <scope>NUCLEOTIDE SEQUENCE [LARGE SCALE GENOMIC DNA]</scope>
    <source>
        <strain evidence="12 13">DSM 43850</strain>
    </source>
</reference>
<feature type="transmembrane region" description="Helical" evidence="11">
    <location>
        <begin position="6"/>
        <end position="23"/>
    </location>
</feature>
<dbReference type="InterPro" id="IPR003849">
    <property type="entry name" value="Preprotein_translocase_YajC"/>
</dbReference>
<accession>A0ABR6BE34</accession>
<keyword evidence="8" id="KW-0811">Translocation</keyword>
<evidence type="ECO:0000256" key="5">
    <source>
        <dbReference type="ARBA" id="ARBA00022692"/>
    </source>
</evidence>
<evidence type="ECO:0000256" key="4">
    <source>
        <dbReference type="ARBA" id="ARBA00022475"/>
    </source>
</evidence>
<name>A0ABR6BE34_9PSEU</name>
<comment type="subcellular location">
    <subcellularLocation>
        <location evidence="1">Cell membrane</location>
        <topology evidence="1">Single-pass membrane protein</topology>
    </subcellularLocation>
</comment>
<comment type="caution">
    <text evidence="12">The sequence shown here is derived from an EMBL/GenBank/DDBJ whole genome shotgun (WGS) entry which is preliminary data.</text>
</comment>
<keyword evidence="7 11" id="KW-1133">Transmembrane helix</keyword>
<proteinExistence type="inferred from homology"/>
<feature type="compositionally biased region" description="Acidic residues" evidence="10">
    <location>
        <begin position="89"/>
        <end position="99"/>
    </location>
</feature>
<evidence type="ECO:0000256" key="9">
    <source>
        <dbReference type="ARBA" id="ARBA00023136"/>
    </source>
</evidence>
<organism evidence="12 13">
    <name type="scientific">Kutzneria viridogrisea</name>
    <dbReference type="NCBI Taxonomy" id="47990"/>
    <lineage>
        <taxon>Bacteria</taxon>
        <taxon>Bacillati</taxon>
        <taxon>Actinomycetota</taxon>
        <taxon>Actinomycetes</taxon>
        <taxon>Pseudonocardiales</taxon>
        <taxon>Pseudonocardiaceae</taxon>
        <taxon>Kutzneria</taxon>
    </lineage>
</organism>
<evidence type="ECO:0000256" key="3">
    <source>
        <dbReference type="ARBA" id="ARBA00022448"/>
    </source>
</evidence>
<evidence type="ECO:0000256" key="11">
    <source>
        <dbReference type="SAM" id="Phobius"/>
    </source>
</evidence>
<dbReference type="Proteomes" id="UP000517916">
    <property type="component" value="Unassembled WGS sequence"/>
</dbReference>
<dbReference type="PANTHER" id="PTHR33909">
    <property type="entry name" value="SEC TRANSLOCON ACCESSORY COMPLEX SUBUNIT YAJC"/>
    <property type="match status" value="1"/>
</dbReference>
<feature type="region of interest" description="Disordered" evidence="10">
    <location>
        <begin position="86"/>
        <end position="125"/>
    </location>
</feature>